<dbReference type="AlphaFoldDB" id="A0A7J8STM6"/>
<dbReference type="PANTHER" id="PTHR31009">
    <property type="entry name" value="S-ADENOSYL-L-METHIONINE:CARBOXYL METHYLTRANSFERASE FAMILY PROTEIN"/>
    <property type="match status" value="1"/>
</dbReference>
<reference evidence="1 2" key="1">
    <citation type="journal article" date="2019" name="Genome Biol. Evol.">
        <title>Insights into the evolution of the New World diploid cottons (Gossypium, subgenus Houzingenia) based on genome sequencing.</title>
        <authorList>
            <person name="Grover C.E."/>
            <person name="Arick M.A. 2nd"/>
            <person name="Thrash A."/>
            <person name="Conover J.L."/>
            <person name="Sanders W.S."/>
            <person name="Peterson D.G."/>
            <person name="Frelichowski J.E."/>
            <person name="Scheffler J.A."/>
            <person name="Scheffler B.E."/>
            <person name="Wendel J.F."/>
        </authorList>
    </citation>
    <scope>NUCLEOTIDE SEQUENCE [LARGE SCALE GENOMIC DNA]</scope>
    <source>
        <strain evidence="1">27</strain>
        <tissue evidence="1">Leaf</tissue>
    </source>
</reference>
<dbReference type="Pfam" id="PF03492">
    <property type="entry name" value="Methyltransf_7"/>
    <property type="match status" value="1"/>
</dbReference>
<accession>A0A7J8STM6</accession>
<dbReference type="SUPFAM" id="SSF53335">
    <property type="entry name" value="S-adenosyl-L-methionine-dependent methyltransferases"/>
    <property type="match status" value="1"/>
</dbReference>
<dbReference type="GO" id="GO:0008168">
    <property type="term" value="F:methyltransferase activity"/>
    <property type="evidence" value="ECO:0007669"/>
    <property type="project" value="InterPro"/>
</dbReference>
<evidence type="ECO:0000313" key="2">
    <source>
        <dbReference type="Proteomes" id="UP000593561"/>
    </source>
</evidence>
<organism evidence="1 2">
    <name type="scientific">Gossypium davidsonii</name>
    <name type="common">Davidson's cotton</name>
    <name type="synonym">Gossypium klotzschianum subsp. davidsonii</name>
    <dbReference type="NCBI Taxonomy" id="34287"/>
    <lineage>
        <taxon>Eukaryota</taxon>
        <taxon>Viridiplantae</taxon>
        <taxon>Streptophyta</taxon>
        <taxon>Embryophyta</taxon>
        <taxon>Tracheophyta</taxon>
        <taxon>Spermatophyta</taxon>
        <taxon>Magnoliopsida</taxon>
        <taxon>eudicotyledons</taxon>
        <taxon>Gunneridae</taxon>
        <taxon>Pentapetalae</taxon>
        <taxon>rosids</taxon>
        <taxon>malvids</taxon>
        <taxon>Malvales</taxon>
        <taxon>Malvaceae</taxon>
        <taxon>Malvoideae</taxon>
        <taxon>Gossypium</taxon>
    </lineage>
</organism>
<name>A0A7J8STM6_GOSDV</name>
<reference evidence="1" key="2">
    <citation type="submission" date="2020-04" db="EMBL/GenBank/DDBJ databases">
        <authorList>
            <person name="Grover C.E."/>
            <person name="Arick M.A. II"/>
            <person name="Thrash A."/>
            <person name="Conover J.L."/>
            <person name="Sanders W.S."/>
            <person name="Peterson D.G."/>
            <person name="Scheffler J.A."/>
            <person name="Scheffler B.E."/>
            <person name="Wendel J.F."/>
        </authorList>
    </citation>
    <scope>NUCLEOTIDE SEQUENCE</scope>
    <source>
        <strain evidence="1">27</strain>
        <tissue evidence="1">Leaf</tissue>
    </source>
</reference>
<proteinExistence type="predicted"/>
<dbReference type="InterPro" id="IPR005299">
    <property type="entry name" value="MeTrfase_7"/>
</dbReference>
<dbReference type="InterPro" id="IPR029063">
    <property type="entry name" value="SAM-dependent_MTases_sf"/>
</dbReference>
<keyword evidence="2" id="KW-1185">Reference proteome</keyword>
<comment type="caution">
    <text evidence="1">The sequence shown here is derived from an EMBL/GenBank/DDBJ whole genome shotgun (WGS) entry which is preliminary data.</text>
</comment>
<dbReference type="Gene3D" id="3.40.50.150">
    <property type="entry name" value="Vaccinia Virus protein VP39"/>
    <property type="match status" value="1"/>
</dbReference>
<evidence type="ECO:0000313" key="1">
    <source>
        <dbReference type="EMBL" id="MBA0629283.1"/>
    </source>
</evidence>
<gene>
    <name evidence="1" type="ORF">Godav_023865</name>
</gene>
<dbReference type="EMBL" id="JABFAC010000011">
    <property type="protein sequence ID" value="MBA0629284.1"/>
    <property type="molecule type" value="Genomic_DNA"/>
</dbReference>
<dbReference type="EMBL" id="JABFAC010000011">
    <property type="protein sequence ID" value="MBA0629283.1"/>
    <property type="molecule type" value="Genomic_DNA"/>
</dbReference>
<protein>
    <submittedName>
        <fullName evidence="1">Uncharacterized protein</fullName>
    </submittedName>
</protein>
<dbReference type="Proteomes" id="UP000593561">
    <property type="component" value="Unassembled WGS sequence"/>
</dbReference>
<sequence>MFNKTIPICMKVVDLCCSSGPNTFMAIWHIIDVIHGICQQEQLKLLEFEVLLNDLSENDFNFVFKSMPGFYERL</sequence>